<dbReference type="EMBL" id="JAYRBN010000074">
    <property type="protein sequence ID" value="KAL2733169.1"/>
    <property type="molecule type" value="Genomic_DNA"/>
</dbReference>
<name>A0ABD2BKQ7_VESMC</name>
<keyword evidence="2" id="KW-1185">Reference proteome</keyword>
<proteinExistence type="predicted"/>
<dbReference type="AlphaFoldDB" id="A0ABD2BKQ7"/>
<evidence type="ECO:0000313" key="2">
    <source>
        <dbReference type="Proteomes" id="UP001607303"/>
    </source>
</evidence>
<dbReference type="Proteomes" id="UP001607303">
    <property type="component" value="Unassembled WGS sequence"/>
</dbReference>
<reference evidence="1 2" key="1">
    <citation type="journal article" date="2024" name="Ann. Entomol. Soc. Am.">
        <title>Genomic analyses of the southern and eastern yellowjacket wasps (Hymenoptera: Vespidae) reveal evolutionary signatures of social life.</title>
        <authorList>
            <person name="Catto M.A."/>
            <person name="Caine P.B."/>
            <person name="Orr S.E."/>
            <person name="Hunt B.G."/>
            <person name="Goodisman M.A.D."/>
        </authorList>
    </citation>
    <scope>NUCLEOTIDE SEQUENCE [LARGE SCALE GENOMIC DNA]</scope>
    <source>
        <strain evidence="1">232</strain>
        <tissue evidence="1">Head and thorax</tissue>
    </source>
</reference>
<sequence>MRKSVPKCGDAWGCNFSVWRLEFSAGLQMQQPPRGGTWVGSTCNILKSKPKLCNASTTGRMAAYFNLFQNLFNRILI</sequence>
<organism evidence="1 2">
    <name type="scientific">Vespula maculifrons</name>
    <name type="common">Eastern yellow jacket</name>
    <name type="synonym">Wasp</name>
    <dbReference type="NCBI Taxonomy" id="7453"/>
    <lineage>
        <taxon>Eukaryota</taxon>
        <taxon>Metazoa</taxon>
        <taxon>Ecdysozoa</taxon>
        <taxon>Arthropoda</taxon>
        <taxon>Hexapoda</taxon>
        <taxon>Insecta</taxon>
        <taxon>Pterygota</taxon>
        <taxon>Neoptera</taxon>
        <taxon>Endopterygota</taxon>
        <taxon>Hymenoptera</taxon>
        <taxon>Apocrita</taxon>
        <taxon>Aculeata</taxon>
        <taxon>Vespoidea</taxon>
        <taxon>Vespidae</taxon>
        <taxon>Vespinae</taxon>
        <taxon>Vespula</taxon>
    </lineage>
</organism>
<evidence type="ECO:0000313" key="1">
    <source>
        <dbReference type="EMBL" id="KAL2733169.1"/>
    </source>
</evidence>
<gene>
    <name evidence="1" type="ORF">V1477_014137</name>
</gene>
<accession>A0ABD2BKQ7</accession>
<comment type="caution">
    <text evidence="1">The sequence shown here is derived from an EMBL/GenBank/DDBJ whole genome shotgun (WGS) entry which is preliminary data.</text>
</comment>
<protein>
    <submittedName>
        <fullName evidence="1">Uncharacterized protein</fullName>
    </submittedName>
</protein>